<sequence>MNKTLKTIEFDKVLEILSGFAVSKLGKKRCLEVLPLVDSDEIKLAQTLTTQAQNAYRLSASSIPVSGLEDITDALSLLKNKITLCVEDVKNIYGIICDSRKFSSFLHKYAENEDKLFAFTHKLFVFADLEQKIQDIFDSGFNVKESASIELKSLYQAQRDTNENLKHTISDLMKNSAFTSYLQDNVYTLRDNRIVFQVKAESKNKVQGIVHDISQSGQTYFIEPKQVVGLNNKLRELEISIESEIQKIIKELSSQIAQYYEEIKSSFEALIELDFIFAKAKYSTAIDACEPEILEKP</sequence>
<reference evidence="3" key="2">
    <citation type="journal article" date="2021" name="PeerJ">
        <title>Extensive microbial diversity within the chicken gut microbiome revealed by metagenomics and culture.</title>
        <authorList>
            <person name="Gilroy R."/>
            <person name="Ravi A."/>
            <person name="Getino M."/>
            <person name="Pursley I."/>
            <person name="Horton D.L."/>
            <person name="Alikhan N.F."/>
            <person name="Baker D."/>
            <person name="Gharbi K."/>
            <person name="Hall N."/>
            <person name="Watson M."/>
            <person name="Adriaenssens E.M."/>
            <person name="Foster-Nyarko E."/>
            <person name="Jarju S."/>
            <person name="Secka A."/>
            <person name="Antonio M."/>
            <person name="Oren A."/>
            <person name="Chaudhuri R.R."/>
            <person name="La Ragione R."/>
            <person name="Hildebrand F."/>
            <person name="Pallen M.J."/>
        </authorList>
    </citation>
    <scope>NUCLEOTIDE SEQUENCE</scope>
    <source>
        <strain evidence="3">CHK154-7741</strain>
    </source>
</reference>
<dbReference type="GO" id="GO:0030983">
    <property type="term" value="F:mismatched DNA binding"/>
    <property type="evidence" value="ECO:0007669"/>
    <property type="project" value="InterPro"/>
</dbReference>
<feature type="domain" description="DNA mismatch repair protein MutS core" evidence="2">
    <location>
        <begin position="8"/>
        <end position="297"/>
    </location>
</feature>
<dbReference type="GO" id="GO:0140664">
    <property type="term" value="F:ATP-dependent DNA damage sensor activity"/>
    <property type="evidence" value="ECO:0007669"/>
    <property type="project" value="InterPro"/>
</dbReference>
<dbReference type="Proteomes" id="UP000886748">
    <property type="component" value="Unassembled WGS sequence"/>
</dbReference>
<evidence type="ECO:0000313" key="3">
    <source>
        <dbReference type="EMBL" id="HIU91754.1"/>
    </source>
</evidence>
<dbReference type="SMART" id="SM00533">
    <property type="entry name" value="MUTSd"/>
    <property type="match status" value="1"/>
</dbReference>
<dbReference type="PANTHER" id="PTHR48466:SF2">
    <property type="entry name" value="OS10G0509000 PROTEIN"/>
    <property type="match status" value="1"/>
</dbReference>
<dbReference type="EMBL" id="DVOD01000012">
    <property type="protein sequence ID" value="HIU91754.1"/>
    <property type="molecule type" value="Genomic_DNA"/>
</dbReference>
<accession>A0A9D1MYG2</accession>
<evidence type="ECO:0000313" key="4">
    <source>
        <dbReference type="Proteomes" id="UP000886748"/>
    </source>
</evidence>
<dbReference type="GO" id="GO:0005524">
    <property type="term" value="F:ATP binding"/>
    <property type="evidence" value="ECO:0007669"/>
    <property type="project" value="InterPro"/>
</dbReference>
<dbReference type="GO" id="GO:0004519">
    <property type="term" value="F:endonuclease activity"/>
    <property type="evidence" value="ECO:0007669"/>
    <property type="project" value="UniProtKB-KW"/>
</dbReference>
<evidence type="ECO:0000256" key="1">
    <source>
        <dbReference type="ARBA" id="ARBA00022722"/>
    </source>
</evidence>
<evidence type="ECO:0000259" key="2">
    <source>
        <dbReference type="SMART" id="SM00533"/>
    </source>
</evidence>
<comment type="caution">
    <text evidence="3">The sequence shown here is derived from an EMBL/GenBank/DDBJ whole genome shotgun (WGS) entry which is preliminary data.</text>
</comment>
<dbReference type="PANTHER" id="PTHR48466">
    <property type="entry name" value="OS10G0509000 PROTEIN-RELATED"/>
    <property type="match status" value="1"/>
</dbReference>
<protein>
    <recommendedName>
        <fullName evidence="2">DNA mismatch repair protein MutS core domain-containing protein</fullName>
    </recommendedName>
</protein>
<gene>
    <name evidence="3" type="ORF">IAD26_01320</name>
</gene>
<dbReference type="InterPro" id="IPR007696">
    <property type="entry name" value="DNA_mismatch_repair_MutS_core"/>
</dbReference>
<dbReference type="InterPro" id="IPR045076">
    <property type="entry name" value="MutS"/>
</dbReference>
<feature type="non-terminal residue" evidence="3">
    <location>
        <position position="297"/>
    </location>
</feature>
<keyword evidence="1" id="KW-0378">Hydrolase</keyword>
<dbReference type="GO" id="GO:0006298">
    <property type="term" value="P:mismatch repair"/>
    <property type="evidence" value="ECO:0007669"/>
    <property type="project" value="InterPro"/>
</dbReference>
<dbReference type="AlphaFoldDB" id="A0A9D1MYG2"/>
<keyword evidence="1" id="KW-0540">Nuclease</keyword>
<dbReference type="InterPro" id="IPR036187">
    <property type="entry name" value="DNA_mismatch_repair_MutS_sf"/>
</dbReference>
<dbReference type="SUPFAM" id="SSF48334">
    <property type="entry name" value="DNA repair protein MutS, domain III"/>
    <property type="match status" value="1"/>
</dbReference>
<name>A0A9D1MYG2_9CLOT</name>
<reference evidence="3" key="1">
    <citation type="submission" date="2020-10" db="EMBL/GenBank/DDBJ databases">
        <authorList>
            <person name="Gilroy R."/>
        </authorList>
    </citation>
    <scope>NUCLEOTIDE SEQUENCE</scope>
    <source>
        <strain evidence="3">CHK154-7741</strain>
    </source>
</reference>
<proteinExistence type="predicted"/>
<organism evidence="3 4">
    <name type="scientific">Candidatus Limenecus avicola</name>
    <dbReference type="NCBI Taxonomy" id="2840847"/>
    <lineage>
        <taxon>Bacteria</taxon>
        <taxon>Bacillati</taxon>
        <taxon>Bacillota</taxon>
        <taxon>Clostridia</taxon>
        <taxon>Eubacteriales</taxon>
        <taxon>Clostridiaceae</taxon>
        <taxon>Clostridiaceae incertae sedis</taxon>
        <taxon>Candidatus Limenecus</taxon>
    </lineage>
</organism>